<gene>
    <name evidence="7" type="ORF">SAMN05444342_2647</name>
    <name evidence="6" type="ORF">ZOD2009_12195</name>
</gene>
<reference evidence="9" key="2">
    <citation type="submission" date="2016-11" db="EMBL/GenBank/DDBJ databases">
        <authorList>
            <person name="Varghese N."/>
            <person name="Submissions S."/>
        </authorList>
    </citation>
    <scope>NUCLEOTIDE SEQUENCE [LARGE SCALE GENOMIC DNA]</scope>
    <source>
        <strain evidence="9">DX253</strain>
    </source>
</reference>
<reference evidence="7" key="3">
    <citation type="submission" date="2016-11" db="EMBL/GenBank/DDBJ databases">
        <authorList>
            <person name="Jaros S."/>
            <person name="Januszkiewicz K."/>
            <person name="Wedrychowicz H."/>
        </authorList>
    </citation>
    <scope>NUCLEOTIDE SEQUENCE [LARGE SCALE GENOMIC DNA]</scope>
    <source>
        <strain evidence="7">DX253</strain>
    </source>
</reference>
<dbReference type="PROSITE" id="PS00583">
    <property type="entry name" value="PFKB_KINASES_1"/>
    <property type="match status" value="1"/>
</dbReference>
<evidence type="ECO:0000256" key="2">
    <source>
        <dbReference type="ARBA" id="ARBA00022679"/>
    </source>
</evidence>
<dbReference type="PATRIC" id="fig|797209.4.peg.2401"/>
<reference evidence="6 8" key="1">
    <citation type="journal article" date="2014" name="ISME J.">
        <title>Trehalose/2-sulfotrehalose biosynthesis and glycine-betaine uptake are widely spread mechanisms for osmoadaptation in the Halobacteriales.</title>
        <authorList>
            <person name="Youssef N.H."/>
            <person name="Savage-Ashlock K.N."/>
            <person name="McCully A.L."/>
            <person name="Luedtke B."/>
            <person name="Shaw E.I."/>
            <person name="Hoff W.D."/>
            <person name="Elshahed M.S."/>
        </authorList>
    </citation>
    <scope>NUCLEOTIDE SEQUENCE [LARGE SCALE GENOMIC DNA]</scope>
    <source>
        <strain evidence="6 8">DX253</strain>
    </source>
</reference>
<evidence type="ECO:0000256" key="4">
    <source>
        <dbReference type="RuleBase" id="RU003704"/>
    </source>
</evidence>
<dbReference type="eggNOG" id="arCOG00014">
    <property type="taxonomic scope" value="Archaea"/>
</dbReference>
<comment type="similarity">
    <text evidence="1 4">Belongs to the carbohydrate kinase PfkB family.</text>
</comment>
<protein>
    <submittedName>
        <fullName evidence="7">Ribokinase/sulfofructose kinase</fullName>
    </submittedName>
    <submittedName>
        <fullName evidence="6">Sugar kinase</fullName>
    </submittedName>
</protein>
<dbReference type="SUPFAM" id="SSF53613">
    <property type="entry name" value="Ribokinase-like"/>
    <property type="match status" value="1"/>
</dbReference>
<dbReference type="STRING" id="797209.GCA_000376445_02356"/>
<dbReference type="InterPro" id="IPR002139">
    <property type="entry name" value="Ribo/fructo_kinase"/>
</dbReference>
<name>E7QUF9_HALPU</name>
<dbReference type="PROSITE" id="PS00584">
    <property type="entry name" value="PFKB_KINASES_2"/>
    <property type="match status" value="1"/>
</dbReference>
<keyword evidence="2 4" id="KW-0808">Transferase</keyword>
<dbReference type="InterPro" id="IPR011611">
    <property type="entry name" value="PfkB_dom"/>
</dbReference>
<dbReference type="InterPro" id="IPR002173">
    <property type="entry name" value="Carboh/pur_kinase_PfkB_CS"/>
</dbReference>
<dbReference type="EMBL" id="FRAN01000003">
    <property type="protein sequence ID" value="SHK92802.1"/>
    <property type="molecule type" value="Genomic_DNA"/>
</dbReference>
<evidence type="ECO:0000313" key="9">
    <source>
        <dbReference type="Proteomes" id="UP000184203"/>
    </source>
</evidence>
<keyword evidence="9" id="KW-1185">Reference proteome</keyword>
<dbReference type="EMBL" id="AEMG01000009">
    <property type="protein sequence ID" value="EFW92238.1"/>
    <property type="molecule type" value="Genomic_DNA"/>
</dbReference>
<evidence type="ECO:0000313" key="6">
    <source>
        <dbReference type="EMBL" id="EFW92238.1"/>
    </source>
</evidence>
<sequence length="306" mass="32321">MAFDAVTVGSALVDHVYSLSNLPEPDGGAFVRDESRSAGGVAANVATALTRLGRETGVVARVGDDEDGAFVETDLEDRGIDATRVRRGDEDSSYCLILRDPDGERMIIAGGDAVPALRLTAADIEYLRRARVVFTSAYAPDEAVSRLVSARRNDDLPPLAFDLAGPLSELDGRGVTRETLDEALSVFDLLVTSEVPVRSYLGVAPREAVEEFRARGVERGAVTRGRDGALLFDDSGVTEIPAFDVPVADTTGAGDAHTAGLIHRWLLGERSAEEAGEFAAAVAALNCGAEGARGGFPTEEDVLDFL</sequence>
<dbReference type="GO" id="GO:0016301">
    <property type="term" value="F:kinase activity"/>
    <property type="evidence" value="ECO:0007669"/>
    <property type="project" value="UniProtKB-KW"/>
</dbReference>
<evidence type="ECO:0000259" key="5">
    <source>
        <dbReference type="Pfam" id="PF00294"/>
    </source>
</evidence>
<accession>E7QUF9</accession>
<evidence type="ECO:0000256" key="1">
    <source>
        <dbReference type="ARBA" id="ARBA00010688"/>
    </source>
</evidence>
<dbReference type="PANTHER" id="PTHR10584">
    <property type="entry name" value="SUGAR KINASE"/>
    <property type="match status" value="1"/>
</dbReference>
<evidence type="ECO:0000313" key="8">
    <source>
        <dbReference type="Proteomes" id="UP000003751"/>
    </source>
</evidence>
<dbReference type="GO" id="GO:0006796">
    <property type="term" value="P:phosphate-containing compound metabolic process"/>
    <property type="evidence" value="ECO:0007669"/>
    <property type="project" value="UniProtKB-ARBA"/>
</dbReference>
<dbReference type="Gene3D" id="3.40.1190.20">
    <property type="match status" value="1"/>
</dbReference>
<dbReference type="InterPro" id="IPR029056">
    <property type="entry name" value="Ribokinase-like"/>
</dbReference>
<evidence type="ECO:0000256" key="3">
    <source>
        <dbReference type="ARBA" id="ARBA00022777"/>
    </source>
</evidence>
<dbReference type="OrthoDB" id="26949at2157"/>
<evidence type="ECO:0000313" key="7">
    <source>
        <dbReference type="EMBL" id="SHK92802.1"/>
    </source>
</evidence>
<dbReference type="Pfam" id="PF00294">
    <property type="entry name" value="PfkB"/>
    <property type="match status" value="1"/>
</dbReference>
<dbReference type="PRINTS" id="PR00990">
    <property type="entry name" value="RIBOKINASE"/>
</dbReference>
<feature type="domain" description="Carbohydrate kinase PfkB" evidence="5">
    <location>
        <begin position="5"/>
        <end position="298"/>
    </location>
</feature>
<dbReference type="AlphaFoldDB" id="E7QUF9"/>
<dbReference type="Proteomes" id="UP000003751">
    <property type="component" value="Unassembled WGS sequence"/>
</dbReference>
<keyword evidence="3 4" id="KW-0418">Kinase</keyword>
<dbReference type="PANTHER" id="PTHR10584:SF166">
    <property type="entry name" value="RIBOKINASE"/>
    <property type="match status" value="1"/>
</dbReference>
<dbReference type="Proteomes" id="UP000184203">
    <property type="component" value="Unassembled WGS sequence"/>
</dbReference>
<organism evidence="6 8">
    <name type="scientific">Haladaptatus paucihalophilus DX253</name>
    <dbReference type="NCBI Taxonomy" id="797209"/>
    <lineage>
        <taxon>Archaea</taxon>
        <taxon>Methanobacteriati</taxon>
        <taxon>Methanobacteriota</taxon>
        <taxon>Stenosarchaea group</taxon>
        <taxon>Halobacteria</taxon>
        <taxon>Halobacteriales</taxon>
        <taxon>Haladaptataceae</taxon>
        <taxon>Haladaptatus</taxon>
    </lineage>
</organism>
<dbReference type="RefSeq" id="WP_007980150.1">
    <property type="nucleotide sequence ID" value="NZ_AEMG01000009.1"/>
</dbReference>
<proteinExistence type="inferred from homology"/>